<feature type="region of interest" description="Disordered" evidence="7">
    <location>
        <begin position="17"/>
        <end position="46"/>
    </location>
</feature>
<reference evidence="9 10" key="1">
    <citation type="submission" date="2019-03" db="EMBL/GenBank/DDBJ databases">
        <title>The genome sequence of a newly discovered highly antifungal drug resistant Aspergillus species, Aspergillus tanneri NIH 1004.</title>
        <authorList>
            <person name="Mounaud S."/>
            <person name="Singh I."/>
            <person name="Joardar V."/>
            <person name="Pakala S."/>
            <person name="Pakala S."/>
            <person name="Venepally P."/>
            <person name="Hoover J."/>
            <person name="Nierman W."/>
            <person name="Chung J."/>
            <person name="Losada L."/>
        </authorList>
    </citation>
    <scope>NUCLEOTIDE SEQUENCE [LARGE SCALE GENOMIC DNA]</scope>
    <source>
        <strain evidence="9 10">NIH1004</strain>
    </source>
</reference>
<dbReference type="Proteomes" id="UP000308092">
    <property type="component" value="Unassembled WGS sequence"/>
</dbReference>
<feature type="compositionally biased region" description="Basic and acidic residues" evidence="7">
    <location>
        <begin position="668"/>
        <end position="684"/>
    </location>
</feature>
<evidence type="ECO:0000256" key="8">
    <source>
        <dbReference type="SAM" id="Phobius"/>
    </source>
</evidence>
<feature type="transmembrane region" description="Helical" evidence="8">
    <location>
        <begin position="250"/>
        <end position="270"/>
    </location>
</feature>
<feature type="transmembrane region" description="Helical" evidence="8">
    <location>
        <begin position="197"/>
        <end position="217"/>
    </location>
</feature>
<feature type="transmembrane region" description="Helical" evidence="8">
    <location>
        <begin position="620"/>
        <end position="639"/>
    </location>
</feature>
<comment type="similarity">
    <text evidence="2">Belongs to the SLC43A transporter (TC 2.A.1.44) family.</text>
</comment>
<feature type="transmembrane region" description="Helical" evidence="8">
    <location>
        <begin position="550"/>
        <end position="569"/>
    </location>
</feature>
<feature type="region of interest" description="Disordered" evidence="7">
    <location>
        <begin position="80"/>
        <end position="117"/>
    </location>
</feature>
<evidence type="ECO:0000256" key="6">
    <source>
        <dbReference type="ARBA" id="ARBA00023136"/>
    </source>
</evidence>
<feature type="compositionally biased region" description="Polar residues" evidence="7">
    <location>
        <begin position="87"/>
        <end position="106"/>
    </location>
</feature>
<dbReference type="InterPro" id="IPR036259">
    <property type="entry name" value="MFS_trans_sf"/>
</dbReference>
<sequence>MSLNRVSYLESWVHNPASFRRRESREQSPGAETDDDDDDLAYQDLPDASLSSSFPSTYSNHSFRQRLNFNPYSGPGWSQAAVDDVNNDSISPRRSFSETPTQNRQNETAREEPVPQVKQQACSGLETIGAFEIGRTKRIVQVCLAILYCFFSAGIVFGFAALKPILIQEGVYRDRCSKGELEQDQEVCYGQEIHLNLMFTIAAVATNVCALPVGTILDTYGPHVSGIIGCIFLTFGSLLFGLAPNLPFDAYVPGYLFLSLGGPFVFISSFHLSNTFPTHSGLILSSLTGAFDASSAVFLIFRLINETTDGRFTSRHFFLVYLIVPLFIFAAQLTIMPVTSYKTTGELVQQAEIHISAELNDRVDVDIQDRHEGERQRNDRRVHRQNIVSKIQDLLTDGDDDLSVIHDPVLGTTNLNESNANPEVRQTPKLPADTHTTGGVWGALHGLSALQQISSAWFVLITLFTVLQMLRINYFVASLRQQYEYLFSSVDSARKLNESFDFLLPIGGLISVPFIGTILDIASTPFVLLVLVTTATVIGVLGCIPNSLHAGYANIILFVLYRPFYYTLVSDYAAKVFGFQTFGKVYGLIICLAGLGNFAQAGLDALTFKVFHRNPVPVNIVLTILTFFIGTALVGFVWWKAKAMAAAGSVADTSGQEATLESGTLPNGRHDSSATRDWEREPLLHRRLSPANQHGETPSYGVADIS</sequence>
<organism evidence="9 10">
    <name type="scientific">Aspergillus tanneri</name>
    <dbReference type="NCBI Taxonomy" id="1220188"/>
    <lineage>
        <taxon>Eukaryota</taxon>
        <taxon>Fungi</taxon>
        <taxon>Dikarya</taxon>
        <taxon>Ascomycota</taxon>
        <taxon>Pezizomycotina</taxon>
        <taxon>Eurotiomycetes</taxon>
        <taxon>Eurotiomycetidae</taxon>
        <taxon>Eurotiales</taxon>
        <taxon>Aspergillaceae</taxon>
        <taxon>Aspergillus</taxon>
        <taxon>Aspergillus subgen. Circumdati</taxon>
    </lineage>
</organism>
<evidence type="ECO:0000313" key="9">
    <source>
        <dbReference type="EMBL" id="THC90612.1"/>
    </source>
</evidence>
<feature type="transmembrane region" description="Helical" evidence="8">
    <location>
        <begin position="456"/>
        <end position="476"/>
    </location>
</feature>
<keyword evidence="10" id="KW-1185">Reference proteome</keyword>
<evidence type="ECO:0008006" key="11">
    <source>
        <dbReference type="Google" id="ProtNLM"/>
    </source>
</evidence>
<dbReference type="VEuPathDB" id="FungiDB:EYZ11_009927"/>
<evidence type="ECO:0000256" key="3">
    <source>
        <dbReference type="ARBA" id="ARBA00022448"/>
    </source>
</evidence>
<feature type="transmembrane region" description="Helical" evidence="8">
    <location>
        <begin position="581"/>
        <end position="600"/>
    </location>
</feature>
<gene>
    <name evidence="9" type="ORF">EYZ11_009927</name>
</gene>
<proteinExistence type="inferred from homology"/>
<feature type="transmembrane region" description="Helical" evidence="8">
    <location>
        <begin position="316"/>
        <end position="335"/>
    </location>
</feature>
<name>A0A4S3J748_9EURO</name>
<dbReference type="PANTHER" id="PTHR20772:SF2">
    <property type="entry name" value="PROTEIN FMP42"/>
    <property type="match status" value="1"/>
</dbReference>
<accession>A0A4S3J748</accession>
<dbReference type="AlphaFoldDB" id="A0A4S3J748"/>
<keyword evidence="6 8" id="KW-0472">Membrane</keyword>
<dbReference type="InterPro" id="IPR052599">
    <property type="entry name" value="SLC43A_AATransporter"/>
</dbReference>
<keyword evidence="3" id="KW-0813">Transport</keyword>
<evidence type="ECO:0000256" key="2">
    <source>
        <dbReference type="ARBA" id="ARBA00006595"/>
    </source>
</evidence>
<evidence type="ECO:0000256" key="7">
    <source>
        <dbReference type="SAM" id="MobiDB-lite"/>
    </source>
</evidence>
<dbReference type="EMBL" id="SOSA01000501">
    <property type="protein sequence ID" value="THC90612.1"/>
    <property type="molecule type" value="Genomic_DNA"/>
</dbReference>
<feature type="transmembrane region" description="Helical" evidence="8">
    <location>
        <begin position="282"/>
        <end position="304"/>
    </location>
</feature>
<comment type="caution">
    <text evidence="9">The sequence shown here is derived from an EMBL/GenBank/DDBJ whole genome shotgun (WGS) entry which is preliminary data.</text>
</comment>
<feature type="transmembrane region" description="Helical" evidence="8">
    <location>
        <begin position="224"/>
        <end position="244"/>
    </location>
</feature>
<dbReference type="PANTHER" id="PTHR20772">
    <property type="entry name" value="PROTEIN FMP42"/>
    <property type="match status" value="1"/>
</dbReference>
<comment type="subcellular location">
    <subcellularLocation>
        <location evidence="1">Membrane</location>
        <topology evidence="1">Multi-pass membrane protein</topology>
    </subcellularLocation>
</comment>
<dbReference type="Gene3D" id="1.20.1250.20">
    <property type="entry name" value="MFS general substrate transporter like domains"/>
    <property type="match status" value="1"/>
</dbReference>
<dbReference type="STRING" id="1220188.A0A4S3J748"/>
<dbReference type="GO" id="GO:0000329">
    <property type="term" value="C:fungal-type vacuole membrane"/>
    <property type="evidence" value="ECO:0007669"/>
    <property type="project" value="TreeGrafter"/>
</dbReference>
<feature type="region of interest" description="Disordered" evidence="7">
    <location>
        <begin position="657"/>
        <end position="706"/>
    </location>
</feature>
<keyword evidence="4 8" id="KW-0812">Transmembrane</keyword>
<feature type="transmembrane region" description="Helical" evidence="8">
    <location>
        <begin position="502"/>
        <end position="519"/>
    </location>
</feature>
<keyword evidence="5 8" id="KW-1133">Transmembrane helix</keyword>
<feature type="compositionally biased region" description="Acidic residues" evidence="7">
    <location>
        <begin position="32"/>
        <end position="41"/>
    </location>
</feature>
<dbReference type="SUPFAM" id="SSF103473">
    <property type="entry name" value="MFS general substrate transporter"/>
    <property type="match status" value="1"/>
</dbReference>
<evidence type="ECO:0000313" key="10">
    <source>
        <dbReference type="Proteomes" id="UP000308092"/>
    </source>
</evidence>
<evidence type="ECO:0000256" key="1">
    <source>
        <dbReference type="ARBA" id="ARBA00004141"/>
    </source>
</evidence>
<evidence type="ECO:0000256" key="4">
    <source>
        <dbReference type="ARBA" id="ARBA00022692"/>
    </source>
</evidence>
<protein>
    <recommendedName>
        <fullName evidence="11">MFS transporter Fmp42</fullName>
    </recommendedName>
</protein>
<evidence type="ECO:0000256" key="5">
    <source>
        <dbReference type="ARBA" id="ARBA00022989"/>
    </source>
</evidence>
<feature type="transmembrane region" description="Helical" evidence="8">
    <location>
        <begin position="142"/>
        <end position="162"/>
    </location>
</feature>